<sequence length="58" mass="5662">MAIGISITASFIVGAIKSRMAETGIVKGGLEMAGLGTGVALIGFGIGSELANLGIINV</sequence>
<dbReference type="AlphaFoldDB" id="A0A075H6N9"/>
<evidence type="ECO:0000313" key="1">
    <source>
        <dbReference type="EMBL" id="AIF11674.1"/>
    </source>
</evidence>
<proteinExistence type="predicted"/>
<protein>
    <submittedName>
        <fullName evidence="1">Uncharacterized protein</fullName>
    </submittedName>
</protein>
<dbReference type="EMBL" id="KF900924">
    <property type="protein sequence ID" value="AIF11674.1"/>
    <property type="molecule type" value="Genomic_DNA"/>
</dbReference>
<organism evidence="1">
    <name type="scientific">uncultured marine thaumarchaeote KM3_53_D03</name>
    <dbReference type="NCBI Taxonomy" id="1456182"/>
    <lineage>
        <taxon>Archaea</taxon>
        <taxon>Nitrososphaerota</taxon>
        <taxon>environmental samples</taxon>
    </lineage>
</organism>
<accession>A0A075H6N9</accession>
<reference evidence="1" key="1">
    <citation type="journal article" date="2014" name="Genome Biol. Evol.">
        <title>Pangenome evidence for extensive interdomain horizontal transfer affecting lineage core and shell genes in uncultured planktonic thaumarchaeota and euryarchaeota.</title>
        <authorList>
            <person name="Deschamps P."/>
            <person name="Zivanovic Y."/>
            <person name="Moreira D."/>
            <person name="Rodriguez-Valera F."/>
            <person name="Lopez-Garcia P."/>
        </authorList>
    </citation>
    <scope>NUCLEOTIDE SEQUENCE</scope>
</reference>
<name>A0A075H6N9_9ARCH</name>